<name>A0ABX3A384_9GAMM</name>
<protein>
    <submittedName>
        <fullName evidence="1">Uncharacterized protein</fullName>
    </submittedName>
</protein>
<proteinExistence type="predicted"/>
<dbReference type="Proteomes" id="UP000094329">
    <property type="component" value="Unassembled WGS sequence"/>
</dbReference>
<evidence type="ECO:0000313" key="2">
    <source>
        <dbReference type="Proteomes" id="UP000094329"/>
    </source>
</evidence>
<reference evidence="1 2" key="1">
    <citation type="submission" date="2016-08" db="EMBL/GenBank/DDBJ databases">
        <title>Draft genome sequence of Candidatus Piscirickettsia litoralis, from seawater.</title>
        <authorList>
            <person name="Wan X."/>
            <person name="Lee A.J."/>
            <person name="Hou S."/>
            <person name="Donachie S.P."/>
        </authorList>
    </citation>
    <scope>NUCLEOTIDE SEQUENCE [LARGE SCALE GENOMIC DNA]</scope>
    <source>
        <strain evidence="1 2">Y2</strain>
    </source>
</reference>
<keyword evidence="2" id="KW-1185">Reference proteome</keyword>
<dbReference type="RefSeq" id="WP_069311895.1">
    <property type="nucleotide sequence ID" value="NZ_MDTU01000001.1"/>
</dbReference>
<evidence type="ECO:0000313" key="1">
    <source>
        <dbReference type="EMBL" id="ODN42096.1"/>
    </source>
</evidence>
<gene>
    <name evidence="1" type="ORF">BGC07_02950</name>
</gene>
<sequence length="79" mass="9296">MKYRQWRYRMTAWYQSALGEEISSMCEQRLSTWLNRCGGQVGLSLGVPLSPKLRELFAENFFTVSAQLIIHLVMKNLRR</sequence>
<organism evidence="1 2">
    <name type="scientific">Piscirickettsia litoralis</name>
    <dbReference type="NCBI Taxonomy" id="1891921"/>
    <lineage>
        <taxon>Bacteria</taxon>
        <taxon>Pseudomonadati</taxon>
        <taxon>Pseudomonadota</taxon>
        <taxon>Gammaproteobacteria</taxon>
        <taxon>Thiotrichales</taxon>
        <taxon>Piscirickettsiaceae</taxon>
        <taxon>Piscirickettsia</taxon>
    </lineage>
</organism>
<accession>A0ABX3A384</accession>
<comment type="caution">
    <text evidence="1">The sequence shown here is derived from an EMBL/GenBank/DDBJ whole genome shotgun (WGS) entry which is preliminary data.</text>
</comment>
<dbReference type="EMBL" id="MDTU01000001">
    <property type="protein sequence ID" value="ODN42096.1"/>
    <property type="molecule type" value="Genomic_DNA"/>
</dbReference>